<dbReference type="PANTHER" id="PTHR33799">
    <property type="entry name" value="PTS PERMEASE-RELATED-RELATED"/>
    <property type="match status" value="1"/>
</dbReference>
<name>A0A4P8IFN3_9FIRM</name>
<protein>
    <submittedName>
        <fullName evidence="9">PTS system, IIA component</fullName>
    </submittedName>
</protein>
<reference evidence="9 10" key="1">
    <citation type="submission" date="2019-05" db="EMBL/GenBank/DDBJ databases">
        <title>Complete genome sequencing of Anaerostipes rhamnosivorans.</title>
        <authorList>
            <person name="Bui T.P.N."/>
            <person name="de Vos W.M."/>
        </authorList>
    </citation>
    <scope>NUCLEOTIDE SEQUENCE [LARGE SCALE GENOMIC DNA]</scope>
    <source>
        <strain evidence="9 10">1y2</strain>
    </source>
</reference>
<evidence type="ECO:0000259" key="8">
    <source>
        <dbReference type="PROSITE" id="PS51096"/>
    </source>
</evidence>
<proteinExistence type="predicted"/>
<organism evidence="9 10">
    <name type="scientific">Anaerostipes rhamnosivorans</name>
    <dbReference type="NCBI Taxonomy" id="1229621"/>
    <lineage>
        <taxon>Bacteria</taxon>
        <taxon>Bacillati</taxon>
        <taxon>Bacillota</taxon>
        <taxon>Clostridia</taxon>
        <taxon>Lachnospirales</taxon>
        <taxon>Lachnospiraceae</taxon>
        <taxon>Anaerostipes</taxon>
    </lineage>
</organism>
<dbReference type="PROSITE" id="PS51096">
    <property type="entry name" value="PTS_EIIA_TYPE_4"/>
    <property type="match status" value="1"/>
</dbReference>
<evidence type="ECO:0000256" key="4">
    <source>
        <dbReference type="ARBA" id="ARBA00022597"/>
    </source>
</evidence>
<dbReference type="InterPro" id="IPR033887">
    <property type="entry name" value="PTS_IIA_man"/>
</dbReference>
<keyword evidence="2" id="KW-0813">Transport</keyword>
<accession>A0A4P8IFN3</accession>
<dbReference type="Gene3D" id="3.40.50.510">
    <property type="entry name" value="Phosphotransferase system, mannose-type IIA component"/>
    <property type="match status" value="1"/>
</dbReference>
<dbReference type="Proteomes" id="UP000298653">
    <property type="component" value="Chromosome"/>
</dbReference>
<dbReference type="CDD" id="cd00006">
    <property type="entry name" value="PTS_IIA_man"/>
    <property type="match status" value="1"/>
</dbReference>
<sequence>MIGMVIAAHGGFGKELLNSVSLVVGPVSDCASWSLNPGDNIERTGLKLQELLETLDKGEGGIVFTDIWGGTPANLALKYSRNKKIKVISGASLPMLLEFMDIREELGLQETAVRCVEAARKGSVIISDLFNERRKENG</sequence>
<dbReference type="PANTHER" id="PTHR33799:SF1">
    <property type="entry name" value="PTS SYSTEM MANNOSE-SPECIFIC EIIAB COMPONENT-RELATED"/>
    <property type="match status" value="1"/>
</dbReference>
<evidence type="ECO:0000256" key="6">
    <source>
        <dbReference type="ARBA" id="ARBA00022683"/>
    </source>
</evidence>
<keyword evidence="7" id="KW-0418">Kinase</keyword>
<dbReference type="GO" id="GO:0016020">
    <property type="term" value="C:membrane"/>
    <property type="evidence" value="ECO:0007669"/>
    <property type="project" value="InterPro"/>
</dbReference>
<evidence type="ECO:0000256" key="7">
    <source>
        <dbReference type="ARBA" id="ARBA00022777"/>
    </source>
</evidence>
<dbReference type="GO" id="GO:0005737">
    <property type="term" value="C:cytoplasm"/>
    <property type="evidence" value="ECO:0007669"/>
    <property type="project" value="UniProtKB-SubCell"/>
</dbReference>
<dbReference type="InterPro" id="IPR051471">
    <property type="entry name" value="Bacterial_PTS_sugar_comp"/>
</dbReference>
<keyword evidence="4" id="KW-0762">Sugar transport</keyword>
<dbReference type="SUPFAM" id="SSF53062">
    <property type="entry name" value="PTS system fructose IIA component-like"/>
    <property type="match status" value="1"/>
</dbReference>
<dbReference type="AlphaFoldDB" id="A0A4P8IFN3"/>
<dbReference type="InterPro" id="IPR004701">
    <property type="entry name" value="PTS_EIIA_man-typ"/>
</dbReference>
<evidence type="ECO:0000313" key="10">
    <source>
        <dbReference type="Proteomes" id="UP000298653"/>
    </source>
</evidence>
<dbReference type="GO" id="GO:0009401">
    <property type="term" value="P:phosphoenolpyruvate-dependent sugar phosphotransferase system"/>
    <property type="evidence" value="ECO:0007669"/>
    <property type="project" value="UniProtKB-KW"/>
</dbReference>
<gene>
    <name evidence="9" type="ORF">AR1Y2_3268</name>
</gene>
<dbReference type="InterPro" id="IPR036662">
    <property type="entry name" value="PTS_EIIA_man-typ_sf"/>
</dbReference>
<dbReference type="RefSeq" id="WP_137329902.1">
    <property type="nucleotide sequence ID" value="NZ_CP040058.1"/>
</dbReference>
<dbReference type="OrthoDB" id="9799827at2"/>
<dbReference type="GO" id="GO:0016301">
    <property type="term" value="F:kinase activity"/>
    <property type="evidence" value="ECO:0007669"/>
    <property type="project" value="UniProtKB-KW"/>
</dbReference>
<dbReference type="KEGG" id="arf:AR1Y2_3268"/>
<evidence type="ECO:0000313" key="9">
    <source>
        <dbReference type="EMBL" id="QCP36722.1"/>
    </source>
</evidence>
<keyword evidence="5" id="KW-0808">Transferase</keyword>
<evidence type="ECO:0000256" key="3">
    <source>
        <dbReference type="ARBA" id="ARBA00022490"/>
    </source>
</evidence>
<feature type="domain" description="PTS EIIA type-4" evidence="8">
    <location>
        <begin position="1"/>
        <end position="123"/>
    </location>
</feature>
<dbReference type="Pfam" id="PF03610">
    <property type="entry name" value="EIIA-man"/>
    <property type="match status" value="1"/>
</dbReference>
<keyword evidence="3" id="KW-0963">Cytoplasm</keyword>
<keyword evidence="10" id="KW-1185">Reference proteome</keyword>
<evidence type="ECO:0000256" key="2">
    <source>
        <dbReference type="ARBA" id="ARBA00022448"/>
    </source>
</evidence>
<evidence type="ECO:0000256" key="1">
    <source>
        <dbReference type="ARBA" id="ARBA00004496"/>
    </source>
</evidence>
<dbReference type="EMBL" id="CP040058">
    <property type="protein sequence ID" value="QCP36722.1"/>
    <property type="molecule type" value="Genomic_DNA"/>
</dbReference>
<keyword evidence="6" id="KW-0598">Phosphotransferase system</keyword>
<comment type="subcellular location">
    <subcellularLocation>
        <location evidence="1">Cytoplasm</location>
    </subcellularLocation>
</comment>
<evidence type="ECO:0000256" key="5">
    <source>
        <dbReference type="ARBA" id="ARBA00022679"/>
    </source>
</evidence>